<evidence type="ECO:0000313" key="4">
    <source>
        <dbReference type="Proteomes" id="UP000053424"/>
    </source>
</evidence>
<dbReference type="PANTHER" id="PTHR40465">
    <property type="entry name" value="CHROMOSOME 1, WHOLE GENOME SHOTGUN SEQUENCE"/>
    <property type="match status" value="1"/>
</dbReference>
<feature type="transmembrane region" description="Helical" evidence="1">
    <location>
        <begin position="204"/>
        <end position="224"/>
    </location>
</feature>
<dbReference type="EMBL" id="KN831796">
    <property type="protein sequence ID" value="KIM37530.1"/>
    <property type="molecule type" value="Genomic_DNA"/>
</dbReference>
<dbReference type="Pfam" id="PF20152">
    <property type="entry name" value="DUF6534"/>
    <property type="match status" value="1"/>
</dbReference>
<dbReference type="PANTHER" id="PTHR40465:SF1">
    <property type="entry name" value="DUF6534 DOMAIN-CONTAINING PROTEIN"/>
    <property type="match status" value="1"/>
</dbReference>
<dbReference type="InterPro" id="IPR045339">
    <property type="entry name" value="DUF6534"/>
</dbReference>
<keyword evidence="4" id="KW-1185">Reference proteome</keyword>
<protein>
    <recommendedName>
        <fullName evidence="2">DUF6534 domain-containing protein</fullName>
    </recommendedName>
</protein>
<feature type="transmembrane region" description="Helical" evidence="1">
    <location>
        <begin position="230"/>
        <end position="249"/>
    </location>
</feature>
<feature type="transmembrane region" description="Helical" evidence="1">
    <location>
        <begin position="48"/>
        <end position="72"/>
    </location>
</feature>
<dbReference type="Proteomes" id="UP000053424">
    <property type="component" value="Unassembled WGS sequence"/>
</dbReference>
<accession>A0A0C3BLF2</accession>
<dbReference type="HOGENOM" id="CLU_046025_5_3_1"/>
<dbReference type="AlphaFoldDB" id="A0A0C3BLF2"/>
<keyword evidence="1" id="KW-0812">Transmembrane</keyword>
<feature type="transmembrane region" description="Helical" evidence="1">
    <location>
        <begin position="12"/>
        <end position="36"/>
    </location>
</feature>
<organism evidence="3 4">
    <name type="scientific">Hebeloma cylindrosporum</name>
    <dbReference type="NCBI Taxonomy" id="76867"/>
    <lineage>
        <taxon>Eukaryota</taxon>
        <taxon>Fungi</taxon>
        <taxon>Dikarya</taxon>
        <taxon>Basidiomycota</taxon>
        <taxon>Agaricomycotina</taxon>
        <taxon>Agaricomycetes</taxon>
        <taxon>Agaricomycetidae</taxon>
        <taxon>Agaricales</taxon>
        <taxon>Agaricineae</taxon>
        <taxon>Hymenogastraceae</taxon>
        <taxon>Hebeloma</taxon>
    </lineage>
</organism>
<keyword evidence="1" id="KW-1133">Transmembrane helix</keyword>
<gene>
    <name evidence="3" type="ORF">M413DRAFT_448350</name>
</gene>
<feature type="transmembrane region" description="Helical" evidence="1">
    <location>
        <begin position="162"/>
        <end position="184"/>
    </location>
</feature>
<keyword evidence="1" id="KW-0472">Membrane</keyword>
<feature type="transmembrane region" description="Helical" evidence="1">
    <location>
        <begin position="122"/>
        <end position="142"/>
    </location>
</feature>
<evidence type="ECO:0000256" key="1">
    <source>
        <dbReference type="SAM" id="Phobius"/>
    </source>
</evidence>
<reference evidence="3 4" key="1">
    <citation type="submission" date="2014-04" db="EMBL/GenBank/DDBJ databases">
        <authorList>
            <consortium name="DOE Joint Genome Institute"/>
            <person name="Kuo A."/>
            <person name="Gay G."/>
            <person name="Dore J."/>
            <person name="Kohler A."/>
            <person name="Nagy L.G."/>
            <person name="Floudas D."/>
            <person name="Copeland A."/>
            <person name="Barry K.W."/>
            <person name="Cichocki N."/>
            <person name="Veneault-Fourrey C."/>
            <person name="LaButti K."/>
            <person name="Lindquist E.A."/>
            <person name="Lipzen A."/>
            <person name="Lundell T."/>
            <person name="Morin E."/>
            <person name="Murat C."/>
            <person name="Sun H."/>
            <person name="Tunlid A."/>
            <person name="Henrissat B."/>
            <person name="Grigoriev I.V."/>
            <person name="Hibbett D.S."/>
            <person name="Martin F."/>
            <person name="Nordberg H.P."/>
            <person name="Cantor M.N."/>
            <person name="Hua S.X."/>
        </authorList>
    </citation>
    <scope>NUCLEOTIDE SEQUENCE [LARGE SCALE GENOMIC DNA]</scope>
    <source>
        <strain evidence="4">h7</strain>
    </source>
</reference>
<feature type="domain" description="DUF6534" evidence="2">
    <location>
        <begin position="168"/>
        <end position="255"/>
    </location>
</feature>
<sequence length="343" mass="38202">MALKLTLDNTIGAAFLGLSASCILTGIAMVQTQLYYHSYHKDWIFQKVAVGVLIILTVLHLAFTLHACYYYLITNFGNLVAIQKSIEWSFKLQVLISAFMILFVQALYALRIWKLGRHYSTVWPAVVAFIVAGGWGLGFTLVAKTYEATNFTNLDKMSGVVYATYSTATAIDFIIAFTMCYYLYRSRSSFSGTNNKIVIVMRYVLITGCLTSACSLSALITYGALPHTMVFIGIDFILGNLYVVSYIAMLNARKSMNERELSSVEVNSVGKAMRPGMGLHSETLNIHSMDDKVTPDVIPLSEAKFRPSYPTQYGRGSEQGIPSKQHLGITVHRTEARKYDWSG</sequence>
<feature type="transmembrane region" description="Helical" evidence="1">
    <location>
        <begin position="92"/>
        <end position="110"/>
    </location>
</feature>
<reference evidence="4" key="2">
    <citation type="submission" date="2015-01" db="EMBL/GenBank/DDBJ databases">
        <title>Evolutionary Origins and Diversification of the Mycorrhizal Mutualists.</title>
        <authorList>
            <consortium name="DOE Joint Genome Institute"/>
            <consortium name="Mycorrhizal Genomics Consortium"/>
            <person name="Kohler A."/>
            <person name="Kuo A."/>
            <person name="Nagy L.G."/>
            <person name="Floudas D."/>
            <person name="Copeland A."/>
            <person name="Barry K.W."/>
            <person name="Cichocki N."/>
            <person name="Veneault-Fourrey C."/>
            <person name="LaButti K."/>
            <person name="Lindquist E.A."/>
            <person name="Lipzen A."/>
            <person name="Lundell T."/>
            <person name="Morin E."/>
            <person name="Murat C."/>
            <person name="Riley R."/>
            <person name="Ohm R."/>
            <person name="Sun H."/>
            <person name="Tunlid A."/>
            <person name="Henrissat B."/>
            <person name="Grigoriev I.V."/>
            <person name="Hibbett D.S."/>
            <person name="Martin F."/>
        </authorList>
    </citation>
    <scope>NUCLEOTIDE SEQUENCE [LARGE SCALE GENOMIC DNA]</scope>
    <source>
        <strain evidence="4">h7</strain>
    </source>
</reference>
<evidence type="ECO:0000313" key="3">
    <source>
        <dbReference type="EMBL" id="KIM37530.1"/>
    </source>
</evidence>
<dbReference type="OrthoDB" id="3270417at2759"/>
<dbReference type="PROSITE" id="PS51257">
    <property type="entry name" value="PROKAR_LIPOPROTEIN"/>
    <property type="match status" value="1"/>
</dbReference>
<proteinExistence type="predicted"/>
<name>A0A0C3BLF2_HEBCY</name>
<evidence type="ECO:0000259" key="2">
    <source>
        <dbReference type="Pfam" id="PF20152"/>
    </source>
</evidence>